<evidence type="ECO:0000256" key="1">
    <source>
        <dbReference type="SAM" id="Phobius"/>
    </source>
</evidence>
<keyword evidence="1" id="KW-1133">Transmembrane helix</keyword>
<dbReference type="PATRIC" id="fig|742734.4.peg.1620"/>
<keyword evidence="1" id="KW-0472">Membrane</keyword>
<name>A0A0J9CAU5_9FIRM</name>
<dbReference type="Proteomes" id="UP000037392">
    <property type="component" value="Unassembled WGS sequence"/>
</dbReference>
<proteinExistence type="predicted"/>
<feature type="transmembrane region" description="Helical" evidence="1">
    <location>
        <begin position="358"/>
        <end position="375"/>
    </location>
</feature>
<reference evidence="3 4" key="1">
    <citation type="submission" date="2011-04" db="EMBL/GenBank/DDBJ databases">
        <title>The Genome Sequence of Clostridium citroniae WAL-19142.</title>
        <authorList>
            <consortium name="The Broad Institute Genome Sequencing Platform"/>
            <person name="Earl A."/>
            <person name="Ward D."/>
            <person name="Feldgarden M."/>
            <person name="Gevers D."/>
            <person name="Warren Y.A."/>
            <person name="Tyrrell K.L."/>
            <person name="Citron D.M."/>
            <person name="Goldstein E.J."/>
            <person name="Daigneault M."/>
            <person name="Allen-Vercoe E."/>
            <person name="Young S.K."/>
            <person name="Zeng Q."/>
            <person name="Gargeya S."/>
            <person name="Fitzgerald M."/>
            <person name="Haas B."/>
            <person name="Abouelleil A."/>
            <person name="Alvarado L."/>
            <person name="Arachchi H.M."/>
            <person name="Berlin A."/>
            <person name="Brown A."/>
            <person name="Chapman S.B."/>
            <person name="Chen Z."/>
            <person name="Dunbar C."/>
            <person name="Freedman E."/>
            <person name="Gearin G."/>
            <person name="Gellesch M."/>
            <person name="Goldberg J."/>
            <person name="Griggs A."/>
            <person name="Gujja S."/>
            <person name="Heilman E.R."/>
            <person name="Heiman D."/>
            <person name="Howarth C."/>
            <person name="Larson L."/>
            <person name="Lui A."/>
            <person name="MacDonald P.J."/>
            <person name="Mehta T."/>
            <person name="Montmayeur A."/>
            <person name="Murphy C."/>
            <person name="Neiman D."/>
            <person name="Pearson M."/>
            <person name="Priest M."/>
            <person name="Roberts A."/>
            <person name="Saif S."/>
            <person name="Shea T."/>
            <person name="Shenoy N."/>
            <person name="Sisk P."/>
            <person name="Stolte C."/>
            <person name="Sykes S."/>
            <person name="White J."/>
            <person name="Yandava C."/>
            <person name="Wortman J."/>
            <person name="Nusbaum C."/>
            <person name="Birren B."/>
        </authorList>
    </citation>
    <scope>NUCLEOTIDE SEQUENCE [LARGE SCALE GENOMIC DNA]</scope>
    <source>
        <strain evidence="3 4">WAL-19142</strain>
    </source>
</reference>
<dbReference type="InterPro" id="IPR018677">
    <property type="entry name" value="DUF2157"/>
</dbReference>
<feature type="transmembrane region" description="Helical" evidence="1">
    <location>
        <begin position="74"/>
        <end position="92"/>
    </location>
</feature>
<feature type="transmembrane region" description="Helical" evidence="1">
    <location>
        <begin position="304"/>
        <end position="322"/>
    </location>
</feature>
<feature type="transmembrane region" description="Helical" evidence="1">
    <location>
        <begin position="129"/>
        <end position="147"/>
    </location>
</feature>
<feature type="transmembrane region" description="Helical" evidence="1">
    <location>
        <begin position="274"/>
        <end position="292"/>
    </location>
</feature>
<evidence type="ECO:0000259" key="2">
    <source>
        <dbReference type="Pfam" id="PF09925"/>
    </source>
</evidence>
<dbReference type="AlphaFoldDB" id="A0A0J9CAU5"/>
<gene>
    <name evidence="3" type="ORF">HMPREF9470_01517</name>
</gene>
<dbReference type="EMBL" id="ADLK01000011">
    <property type="protein sequence ID" value="KMW22288.1"/>
    <property type="molecule type" value="Genomic_DNA"/>
</dbReference>
<feature type="transmembrane region" description="Helical" evidence="1">
    <location>
        <begin position="236"/>
        <end position="254"/>
    </location>
</feature>
<dbReference type="RefSeq" id="WP_045091765.1">
    <property type="nucleotide sequence ID" value="NZ_KQ235876.1"/>
</dbReference>
<evidence type="ECO:0000313" key="3">
    <source>
        <dbReference type="EMBL" id="KMW22288.1"/>
    </source>
</evidence>
<feature type="transmembrane region" description="Helical" evidence="1">
    <location>
        <begin position="42"/>
        <end position="62"/>
    </location>
</feature>
<dbReference type="Pfam" id="PF09925">
    <property type="entry name" value="DUF2157"/>
    <property type="match status" value="1"/>
</dbReference>
<organism evidence="3 4">
    <name type="scientific">[Clostridium] citroniae WAL-19142</name>
    <dbReference type="NCBI Taxonomy" id="742734"/>
    <lineage>
        <taxon>Bacteria</taxon>
        <taxon>Bacillati</taxon>
        <taxon>Bacillota</taxon>
        <taxon>Clostridia</taxon>
        <taxon>Lachnospirales</taxon>
        <taxon>Lachnospiraceae</taxon>
        <taxon>Enterocloster</taxon>
    </lineage>
</organism>
<evidence type="ECO:0000313" key="4">
    <source>
        <dbReference type="Proteomes" id="UP000037392"/>
    </source>
</evidence>
<sequence length="416" mass="47816">MNSNEFYNELKHLTQLGYLDQVQLDRIRDEYIETRRDHRNMFLIFALLGVIFVGAGVISLFAYNWSMFSREMKALISFLPLFGVQGLLYWKIRTQASDVWIKSLTLALGIAFLSALGLIYQAYQISLSLHSMLLTGFLVMLPVVYLLDGYYLAILYMAGICWAGGNSDYTLLVLLLVPYYINRVKQGETCWQLSLCFFFWILYLAFLYLSGGAFYACVLVLFIYMTIEKPGLYPRLAGRLLYTMLFLKAAFYVFFNELTELFAYGEPNRYFPHLPRFLLLALMIAALVRLYLFCRKQPEDGRVGLLLSLILCSLLVTDLILFPETYVFAYEVLVNLCLIAFSLYKLLAGVKAANLPSVRRYTAAIILYILFKVFLGNYQLMVKGIVFLMAGLAFFSVNYMMTLKLKGVNTHETKSE</sequence>
<feature type="transmembrane region" description="Helical" evidence="1">
    <location>
        <begin position="197"/>
        <end position="224"/>
    </location>
</feature>
<accession>A0A0J9CAU5</accession>
<dbReference type="OrthoDB" id="2066644at2"/>
<comment type="caution">
    <text evidence="3">The sequence shown here is derived from an EMBL/GenBank/DDBJ whole genome shotgun (WGS) entry which is preliminary data.</text>
</comment>
<feature type="transmembrane region" description="Helical" evidence="1">
    <location>
        <begin position="328"/>
        <end position="346"/>
    </location>
</feature>
<feature type="domain" description="DUF2157" evidence="2">
    <location>
        <begin position="14"/>
        <end position="148"/>
    </location>
</feature>
<dbReference type="GeneID" id="93164600"/>
<feature type="transmembrane region" description="Helical" evidence="1">
    <location>
        <begin position="154"/>
        <end position="177"/>
    </location>
</feature>
<keyword evidence="1" id="KW-0812">Transmembrane</keyword>
<feature type="transmembrane region" description="Helical" evidence="1">
    <location>
        <begin position="104"/>
        <end position="123"/>
    </location>
</feature>
<protein>
    <recommendedName>
        <fullName evidence="2">DUF2157 domain-containing protein</fullName>
    </recommendedName>
</protein>
<feature type="transmembrane region" description="Helical" evidence="1">
    <location>
        <begin position="381"/>
        <end position="401"/>
    </location>
</feature>